<dbReference type="PANTHER" id="PTHR47816">
    <property type="entry name" value="RIBOSOMAL RNA SMALL SUBUNIT METHYLTRANSFERASE C"/>
    <property type="match status" value="1"/>
</dbReference>
<evidence type="ECO:0000256" key="3">
    <source>
        <dbReference type="ARBA" id="ARBA00022691"/>
    </source>
</evidence>
<proteinExistence type="predicted"/>
<dbReference type="Proteomes" id="UP000297741">
    <property type="component" value="Unassembled WGS sequence"/>
</dbReference>
<comment type="caution">
    <text evidence="5">The sequence shown here is derived from an EMBL/GenBank/DDBJ whole genome shotgun (WGS) entry which is preliminary data.</text>
</comment>
<gene>
    <name evidence="5" type="ORF">EEB11_04160</name>
</gene>
<keyword evidence="6" id="KW-1185">Reference proteome</keyword>
<accession>A0ABY2KUG4</accession>
<dbReference type="CDD" id="cd02440">
    <property type="entry name" value="AdoMet_MTases"/>
    <property type="match status" value="1"/>
</dbReference>
<evidence type="ECO:0000313" key="6">
    <source>
        <dbReference type="Proteomes" id="UP000297741"/>
    </source>
</evidence>
<dbReference type="EMBL" id="RPEM01000002">
    <property type="protein sequence ID" value="TGD44767.1"/>
    <property type="molecule type" value="Genomic_DNA"/>
</dbReference>
<dbReference type="Gene3D" id="3.40.50.150">
    <property type="entry name" value="Vaccinia Virus protein VP39"/>
    <property type="match status" value="1"/>
</dbReference>
<reference evidence="5 6" key="1">
    <citation type="submission" date="2018-11" db="EMBL/GenBank/DDBJ databases">
        <title>Tabrizicola sp. isolated from sediment of alpine lake.</title>
        <authorList>
            <person name="Liu Z."/>
        </authorList>
    </citation>
    <scope>NUCLEOTIDE SEQUENCE [LARGE SCALE GENOMIC DNA]</scope>
    <source>
        <strain evidence="5 6">DRYC-M-16</strain>
    </source>
</reference>
<keyword evidence="2" id="KW-0808">Transferase</keyword>
<evidence type="ECO:0000256" key="1">
    <source>
        <dbReference type="ARBA" id="ARBA00022603"/>
    </source>
</evidence>
<dbReference type="GO" id="GO:0032259">
    <property type="term" value="P:methylation"/>
    <property type="evidence" value="ECO:0007669"/>
    <property type="project" value="UniProtKB-KW"/>
</dbReference>
<dbReference type="RefSeq" id="WP_135429149.1">
    <property type="nucleotide sequence ID" value="NZ_RPEM01000002.1"/>
</dbReference>
<evidence type="ECO:0000313" key="5">
    <source>
        <dbReference type="EMBL" id="TGD44767.1"/>
    </source>
</evidence>
<evidence type="ECO:0000259" key="4">
    <source>
        <dbReference type="Pfam" id="PF05175"/>
    </source>
</evidence>
<dbReference type="Pfam" id="PF05175">
    <property type="entry name" value="MTS"/>
    <property type="match status" value="1"/>
</dbReference>
<keyword evidence="3" id="KW-0949">S-adenosyl-L-methionine</keyword>
<dbReference type="SUPFAM" id="SSF53335">
    <property type="entry name" value="S-adenosyl-L-methionine-dependent methyltransferases"/>
    <property type="match status" value="1"/>
</dbReference>
<organism evidence="5 6">
    <name type="scientific">Pseudotabrizicola sediminis</name>
    <dbReference type="NCBI Taxonomy" id="2486418"/>
    <lineage>
        <taxon>Bacteria</taxon>
        <taxon>Pseudomonadati</taxon>
        <taxon>Pseudomonadota</taxon>
        <taxon>Alphaproteobacteria</taxon>
        <taxon>Rhodobacterales</taxon>
        <taxon>Paracoccaceae</taxon>
        <taxon>Pseudotabrizicola</taxon>
    </lineage>
</organism>
<dbReference type="GO" id="GO:0008168">
    <property type="term" value="F:methyltransferase activity"/>
    <property type="evidence" value="ECO:0007669"/>
    <property type="project" value="UniProtKB-KW"/>
</dbReference>
<evidence type="ECO:0000256" key="2">
    <source>
        <dbReference type="ARBA" id="ARBA00022679"/>
    </source>
</evidence>
<protein>
    <submittedName>
        <fullName evidence="5">Class I SAM-dependent methyltransferase</fullName>
    </submittedName>
</protein>
<feature type="domain" description="Methyltransferase small" evidence="4">
    <location>
        <begin position="157"/>
        <end position="318"/>
    </location>
</feature>
<dbReference type="InterPro" id="IPR046977">
    <property type="entry name" value="RsmC/RlmG"/>
</dbReference>
<dbReference type="InterPro" id="IPR007848">
    <property type="entry name" value="Small_mtfrase_dom"/>
</dbReference>
<name>A0ABY2KUG4_9RHOB</name>
<keyword evidence="1 5" id="KW-0489">Methyltransferase</keyword>
<dbReference type="InterPro" id="IPR029063">
    <property type="entry name" value="SAM-dependent_MTases_sf"/>
</dbReference>
<dbReference type="PANTHER" id="PTHR47816:SF4">
    <property type="entry name" value="RIBOSOMAL RNA SMALL SUBUNIT METHYLTRANSFERASE C"/>
    <property type="match status" value="1"/>
</dbReference>
<sequence>MRSARLDFALESGALVLPPDGPVVIYRPREGDDLSSISIARVHVSTGFRPDAEWFNARGYQAAEGPPYAAAIVCLPRSRDAARALISRAMVEVVPGGPVAVDGQKTDGIDSILKDCRAMGLTMSGPLSKAHGKIFVLQAGADLTGWDARPRLIDGGFQTLPGMFSADAPDRGSVLLAQALPEKLGARVIDLGAGWGYLSRAILTRSTVTELDLVEAEQDALDCAQVNVEDSRARFHWADARSFKPQRPAHAVVMNPPFHTGRDADPALGVAFLRAAAAMLVPDGTLWLVANRHLPYHQPLTTLFRQVEDIGTDPAFRLTRASHPVRAR</sequence>